<keyword evidence="3" id="KW-0489">Methyltransferase</keyword>
<evidence type="ECO:0000313" key="8">
    <source>
        <dbReference type="Proteomes" id="UP000256650"/>
    </source>
</evidence>
<keyword evidence="8" id="KW-1185">Reference proteome</keyword>
<dbReference type="InterPro" id="IPR050903">
    <property type="entry name" value="Bact_Chemotaxis_MeTrfase"/>
</dbReference>
<gene>
    <name evidence="7" type="ORF">CQA43_00850</name>
</gene>
<dbReference type="InterPro" id="IPR029063">
    <property type="entry name" value="SAM-dependent_MTases_sf"/>
</dbReference>
<accession>A0A3D8IGR3</accession>
<protein>
    <recommendedName>
        <fullName evidence="2">protein-glutamate O-methyltransferase</fullName>
        <ecNumber evidence="2">2.1.1.80</ecNumber>
    </recommendedName>
</protein>
<dbReference type="PANTHER" id="PTHR24422:SF19">
    <property type="entry name" value="CHEMOTAXIS PROTEIN METHYLTRANSFERASE"/>
    <property type="match status" value="1"/>
</dbReference>
<dbReference type="PANTHER" id="PTHR24422">
    <property type="entry name" value="CHEMOTAXIS PROTEIN METHYLTRANSFERASE"/>
    <property type="match status" value="1"/>
</dbReference>
<dbReference type="InterPro" id="IPR022642">
    <property type="entry name" value="CheR_C"/>
</dbReference>
<proteinExistence type="predicted"/>
<dbReference type="RefSeq" id="WP_115550726.1">
    <property type="nucleotide sequence ID" value="NZ_CAOOIB010000021.1"/>
</dbReference>
<dbReference type="OrthoDB" id="9786165at2"/>
<evidence type="ECO:0000256" key="5">
    <source>
        <dbReference type="ARBA" id="ARBA00022691"/>
    </source>
</evidence>
<dbReference type="Pfam" id="PF01739">
    <property type="entry name" value="CheR"/>
    <property type="match status" value="1"/>
</dbReference>
<dbReference type="GO" id="GO:0032259">
    <property type="term" value="P:methylation"/>
    <property type="evidence" value="ECO:0007669"/>
    <property type="project" value="UniProtKB-KW"/>
</dbReference>
<dbReference type="GO" id="GO:0008983">
    <property type="term" value="F:protein-glutamate O-methyltransferase activity"/>
    <property type="evidence" value="ECO:0007669"/>
    <property type="project" value="UniProtKB-EC"/>
</dbReference>
<dbReference type="InterPro" id="IPR000780">
    <property type="entry name" value="CheR_MeTrfase"/>
</dbReference>
<name>A0A3D8IGR3_9HELI</name>
<evidence type="ECO:0000313" key="7">
    <source>
        <dbReference type="EMBL" id="RDU64392.1"/>
    </source>
</evidence>
<dbReference type="SMART" id="SM00138">
    <property type="entry name" value="MeTrc"/>
    <property type="match status" value="1"/>
</dbReference>
<keyword evidence="4" id="KW-0808">Transferase</keyword>
<evidence type="ECO:0000256" key="2">
    <source>
        <dbReference type="ARBA" id="ARBA00012534"/>
    </source>
</evidence>
<evidence type="ECO:0000259" key="6">
    <source>
        <dbReference type="PROSITE" id="PS50123"/>
    </source>
</evidence>
<dbReference type="SUPFAM" id="SSF53335">
    <property type="entry name" value="S-adenosyl-L-methionine-dependent methyltransferases"/>
    <property type="match status" value="1"/>
</dbReference>
<dbReference type="Gene3D" id="3.40.50.150">
    <property type="entry name" value="Vaccinia Virus protein VP39"/>
    <property type="match status" value="1"/>
</dbReference>
<dbReference type="PROSITE" id="PS50123">
    <property type="entry name" value="CHER"/>
    <property type="match status" value="1"/>
</dbReference>
<dbReference type="SUPFAM" id="SSF47757">
    <property type="entry name" value="Chemotaxis receptor methyltransferase CheR, N-terminal domain"/>
    <property type="match status" value="1"/>
</dbReference>
<dbReference type="Gene3D" id="1.10.155.10">
    <property type="entry name" value="Chemotaxis receptor methyltransferase CheR, N-terminal domain"/>
    <property type="match status" value="1"/>
</dbReference>
<sequence length="276" mass="32134">MSVNINNNDINKAREIIYKIAGIYLPTSKDSTIKNRLDMLKRKFNIQDFDNFFHQVKHGHFKQEFVNAFTTNKTDFFREGFHFDDMLDRILPHRLKENEPIKVYCSASSTGEEPYSIATTLLYAKEIYCSSTPVSVLATDIDTSVLDFAKKGKYVVNTKLNPLPTWVDLKDYFDIKHKNDHELFMDAKSNLKNILTFKQQNLYDSRYPFGIKEFDIIFCRNVLIYFKVSDQEQILSQIFSHLKIGGTLYLGHSENILNLAPKVDRLGKNIFVKVMD</sequence>
<dbReference type="CDD" id="cd02440">
    <property type="entry name" value="AdoMet_MTases"/>
    <property type="match status" value="1"/>
</dbReference>
<dbReference type="EMBL" id="NXLS01000001">
    <property type="protein sequence ID" value="RDU64392.1"/>
    <property type="molecule type" value="Genomic_DNA"/>
</dbReference>
<dbReference type="PRINTS" id="PR00996">
    <property type="entry name" value="CHERMTFRASE"/>
</dbReference>
<keyword evidence="5" id="KW-0949">S-adenosyl-L-methionine</keyword>
<organism evidence="7 8">
    <name type="scientific">Helicobacter ganmani</name>
    <dbReference type="NCBI Taxonomy" id="60246"/>
    <lineage>
        <taxon>Bacteria</taxon>
        <taxon>Pseudomonadati</taxon>
        <taxon>Campylobacterota</taxon>
        <taxon>Epsilonproteobacteria</taxon>
        <taxon>Campylobacterales</taxon>
        <taxon>Helicobacteraceae</taxon>
        <taxon>Helicobacter</taxon>
    </lineage>
</organism>
<evidence type="ECO:0000256" key="4">
    <source>
        <dbReference type="ARBA" id="ARBA00022679"/>
    </source>
</evidence>
<dbReference type="Proteomes" id="UP000256650">
    <property type="component" value="Unassembled WGS sequence"/>
</dbReference>
<reference evidence="7 8" key="1">
    <citation type="submission" date="2018-04" db="EMBL/GenBank/DDBJ databases">
        <title>Novel Campyloabacter and Helicobacter Species and Strains.</title>
        <authorList>
            <person name="Mannion A.J."/>
            <person name="Shen Z."/>
            <person name="Fox J.G."/>
        </authorList>
    </citation>
    <scope>NUCLEOTIDE SEQUENCE [LARGE SCALE GENOMIC DNA]</scope>
    <source>
        <strain evidence="7 8">MIT 99-5101</strain>
    </source>
</reference>
<dbReference type="EC" id="2.1.1.80" evidence="2"/>
<comment type="catalytic activity">
    <reaction evidence="1">
        <text>L-glutamyl-[protein] + S-adenosyl-L-methionine = [protein]-L-glutamate 5-O-methyl ester + S-adenosyl-L-homocysteine</text>
        <dbReference type="Rhea" id="RHEA:24452"/>
        <dbReference type="Rhea" id="RHEA-COMP:10208"/>
        <dbReference type="Rhea" id="RHEA-COMP:10311"/>
        <dbReference type="ChEBI" id="CHEBI:29973"/>
        <dbReference type="ChEBI" id="CHEBI:57856"/>
        <dbReference type="ChEBI" id="CHEBI:59789"/>
        <dbReference type="ChEBI" id="CHEBI:82795"/>
        <dbReference type="EC" id="2.1.1.80"/>
    </reaction>
</comment>
<dbReference type="GeneID" id="82534843"/>
<comment type="caution">
    <text evidence="7">The sequence shown here is derived from an EMBL/GenBank/DDBJ whole genome shotgun (WGS) entry which is preliminary data.</text>
</comment>
<dbReference type="Pfam" id="PF03705">
    <property type="entry name" value="CheR_N"/>
    <property type="match status" value="1"/>
</dbReference>
<evidence type="ECO:0000256" key="3">
    <source>
        <dbReference type="ARBA" id="ARBA00022603"/>
    </source>
</evidence>
<dbReference type="InterPro" id="IPR022641">
    <property type="entry name" value="CheR_N"/>
</dbReference>
<dbReference type="InterPro" id="IPR036804">
    <property type="entry name" value="CheR_N_sf"/>
</dbReference>
<feature type="domain" description="CheR-type methyltransferase" evidence="6">
    <location>
        <begin position="1"/>
        <end position="276"/>
    </location>
</feature>
<evidence type="ECO:0000256" key="1">
    <source>
        <dbReference type="ARBA" id="ARBA00001541"/>
    </source>
</evidence>
<dbReference type="AlphaFoldDB" id="A0A3D8IGR3"/>